<evidence type="ECO:0000313" key="1">
    <source>
        <dbReference type="EMBL" id="WQF81715.1"/>
    </source>
</evidence>
<dbReference type="AlphaFoldDB" id="A0AAX4IE69"/>
<accession>A0AAX4IE69</accession>
<dbReference type="KEGG" id="cdet:87943232"/>
<protein>
    <submittedName>
        <fullName evidence="1">Uncharacterized protein</fullName>
    </submittedName>
</protein>
<dbReference type="RefSeq" id="XP_062778939.1">
    <property type="nucleotide sequence ID" value="XM_062922888.1"/>
</dbReference>
<gene>
    <name evidence="1" type="ORF">CDEST_06729</name>
</gene>
<proteinExistence type="predicted"/>
<organism evidence="1 2">
    <name type="scientific">Colletotrichum destructivum</name>
    <dbReference type="NCBI Taxonomy" id="34406"/>
    <lineage>
        <taxon>Eukaryota</taxon>
        <taxon>Fungi</taxon>
        <taxon>Dikarya</taxon>
        <taxon>Ascomycota</taxon>
        <taxon>Pezizomycotina</taxon>
        <taxon>Sordariomycetes</taxon>
        <taxon>Hypocreomycetidae</taxon>
        <taxon>Glomerellales</taxon>
        <taxon>Glomerellaceae</taxon>
        <taxon>Colletotrichum</taxon>
        <taxon>Colletotrichum destructivum species complex</taxon>
    </lineage>
</organism>
<dbReference type="GeneID" id="87943232"/>
<keyword evidence="2" id="KW-1185">Reference proteome</keyword>
<dbReference type="EMBL" id="CP137308">
    <property type="protein sequence ID" value="WQF81715.1"/>
    <property type="molecule type" value="Genomic_DNA"/>
</dbReference>
<reference evidence="2" key="1">
    <citation type="journal article" date="2023" name="bioRxiv">
        <title>Complete genome of the Medicago anthracnose fungus, Colletotrichum destructivum, reveals a mini-chromosome-like region within a core chromosome.</title>
        <authorList>
            <person name="Lapalu N."/>
            <person name="Simon A."/>
            <person name="Lu A."/>
            <person name="Plaumann P.-L."/>
            <person name="Amselem J."/>
            <person name="Pigne S."/>
            <person name="Auger A."/>
            <person name="Koch C."/>
            <person name="Dallery J.-F."/>
            <person name="O'Connell R.J."/>
        </authorList>
    </citation>
    <scope>NUCLEOTIDE SEQUENCE [LARGE SCALE GENOMIC DNA]</scope>
    <source>
        <strain evidence="2">CBS 520.97</strain>
    </source>
</reference>
<dbReference type="Proteomes" id="UP001322277">
    <property type="component" value="Chromosome 4"/>
</dbReference>
<name>A0AAX4IE69_9PEZI</name>
<sequence>MTSLVGPIRRSITASSALRAPGFAYIVSVSSEYFGTDDALAEDTRQHQCRGLCVCRRRPAVGSENYPRHDGCPMPLSTVNWVLTTYMDHGSKRGFPRIKKLSYRPRLPSAAPE</sequence>
<evidence type="ECO:0000313" key="2">
    <source>
        <dbReference type="Proteomes" id="UP001322277"/>
    </source>
</evidence>